<evidence type="ECO:0000313" key="2">
    <source>
        <dbReference type="EMBL" id="EAA20177.1"/>
    </source>
</evidence>
<feature type="transmembrane region" description="Helical" evidence="1">
    <location>
        <begin position="7"/>
        <end position="28"/>
    </location>
</feature>
<accession>Q7R7B7</accession>
<dbReference type="Proteomes" id="UP000008553">
    <property type="component" value="Unassembled WGS sequence"/>
</dbReference>
<proteinExistence type="predicted"/>
<keyword evidence="1" id="KW-0472">Membrane</keyword>
<organism evidence="2 3">
    <name type="scientific">Plasmodium yoelii yoelii</name>
    <dbReference type="NCBI Taxonomy" id="73239"/>
    <lineage>
        <taxon>Eukaryota</taxon>
        <taxon>Sar</taxon>
        <taxon>Alveolata</taxon>
        <taxon>Apicomplexa</taxon>
        <taxon>Aconoidasida</taxon>
        <taxon>Haemosporida</taxon>
        <taxon>Plasmodiidae</taxon>
        <taxon>Plasmodium</taxon>
        <taxon>Plasmodium (Vinckeia)</taxon>
    </lineage>
</organism>
<keyword evidence="3" id="KW-1185">Reference proteome</keyword>
<feature type="non-terminal residue" evidence="2">
    <location>
        <position position="1"/>
    </location>
</feature>
<name>Q7R7B7_PLAYO</name>
<keyword evidence="1" id="KW-1133">Transmembrane helix</keyword>
<reference evidence="2 3" key="1">
    <citation type="journal article" date="2002" name="Nature">
        <title>Genome sequence and comparative analysis of the model rodent malaria parasite Plasmodium yoelii yoelii.</title>
        <authorList>
            <person name="Carlton J.M."/>
            <person name="Angiuoli S.V."/>
            <person name="Suh B.B."/>
            <person name="Kooij T.W."/>
            <person name="Pertea M."/>
            <person name="Silva J.C."/>
            <person name="Ermolaeva M.D."/>
            <person name="Allen J.E."/>
            <person name="Selengut J.D."/>
            <person name="Koo H.L."/>
            <person name="Peterson J.D."/>
            <person name="Pop M."/>
            <person name="Kosack D.S."/>
            <person name="Shumway M.F."/>
            <person name="Bidwell S.L."/>
            <person name="Shallom S.J."/>
            <person name="van Aken S.E."/>
            <person name="Riedmuller S.B."/>
            <person name="Feldblyum T.V."/>
            <person name="Cho J.K."/>
            <person name="Quackenbush J."/>
            <person name="Sedegah M."/>
            <person name="Shoaibi A."/>
            <person name="Cummings L.M."/>
            <person name="Florens L."/>
            <person name="Yates J.R."/>
            <person name="Raine J.D."/>
            <person name="Sinden R.E."/>
            <person name="Harris M.A."/>
            <person name="Cunningham D.A."/>
            <person name="Preiser P.R."/>
            <person name="Bergman L.W."/>
            <person name="Vaidya A.B."/>
            <person name="van Lin L.H."/>
            <person name="Janse C.J."/>
            <person name="Waters A.P."/>
            <person name="Smith H.O."/>
            <person name="White O.R."/>
            <person name="Salzberg S.L."/>
            <person name="Venter J.C."/>
            <person name="Fraser C.M."/>
            <person name="Hoffman S.L."/>
            <person name="Gardner M.J."/>
            <person name="Carucci D.J."/>
        </authorList>
    </citation>
    <scope>NUCLEOTIDE SEQUENCE [LARGE SCALE GENOMIC DNA]</scope>
    <source>
        <strain evidence="2 3">17XNL</strain>
    </source>
</reference>
<gene>
    <name evidence="2" type="ORF">PY07671</name>
</gene>
<evidence type="ECO:0000313" key="3">
    <source>
        <dbReference type="Proteomes" id="UP000008553"/>
    </source>
</evidence>
<comment type="caution">
    <text evidence="2">The sequence shown here is derived from an EMBL/GenBank/DDBJ whole genome shotgun (WGS) entry which is preliminary data.</text>
</comment>
<sequence length="80" mass="9521">VTHSSKMFYSVVFIIFHVFHCNSLIYTVLQCRFPTYVFFSVTHSSNMFYSVVFIIFHVFHCNSLIYTVLQIPFPTNMFFS</sequence>
<feature type="transmembrane region" description="Helical" evidence="1">
    <location>
        <begin position="48"/>
        <end position="69"/>
    </location>
</feature>
<evidence type="ECO:0000256" key="1">
    <source>
        <dbReference type="SAM" id="Phobius"/>
    </source>
</evidence>
<dbReference type="InParanoid" id="Q7R7B7"/>
<dbReference type="PaxDb" id="73239-Q7R7B7"/>
<keyword evidence="1" id="KW-0812">Transmembrane</keyword>
<dbReference type="AlphaFoldDB" id="Q7R7B7"/>
<dbReference type="EMBL" id="AABL01002861">
    <property type="protein sequence ID" value="EAA20177.1"/>
    <property type="molecule type" value="Genomic_DNA"/>
</dbReference>
<protein>
    <submittedName>
        <fullName evidence="2">Uncharacterized protein</fullName>
    </submittedName>
</protein>